<keyword evidence="11" id="KW-1185">Reference proteome</keyword>
<evidence type="ECO:0000313" key="10">
    <source>
        <dbReference type="EMBL" id="REI39626.1"/>
    </source>
</evidence>
<comment type="cofactor">
    <cofactor evidence="8">
        <name>[4Fe-4S] cluster</name>
        <dbReference type="ChEBI" id="CHEBI:49883"/>
    </cofactor>
    <text evidence="8">Binds 1 [4Fe-4S] cluster.</text>
</comment>
<evidence type="ECO:0000313" key="11">
    <source>
        <dbReference type="Proteomes" id="UP000263486"/>
    </source>
</evidence>
<dbReference type="EC" id="4.2.99.18" evidence="8"/>
<protein>
    <recommendedName>
        <fullName evidence="8">Endonuclease III</fullName>
        <ecNumber evidence="8">4.2.99.18</ecNumber>
    </recommendedName>
    <alternativeName>
        <fullName evidence="8">DNA-(apurinic or apyrimidinic site) lyase</fullName>
    </alternativeName>
</protein>
<feature type="binding site" evidence="8">
    <location>
        <position position="207"/>
    </location>
    <ligand>
        <name>[4Fe-4S] cluster</name>
        <dbReference type="ChEBI" id="CHEBI:49883"/>
    </ligand>
</feature>
<evidence type="ECO:0000256" key="2">
    <source>
        <dbReference type="ARBA" id="ARBA00022723"/>
    </source>
</evidence>
<dbReference type="Gene3D" id="1.10.340.30">
    <property type="entry name" value="Hypothetical protein, domain 2"/>
    <property type="match status" value="1"/>
</dbReference>
<comment type="catalytic activity">
    <reaction evidence="8">
        <text>2'-deoxyribonucleotide-(2'-deoxyribose 5'-phosphate)-2'-deoxyribonucleotide-DNA = a 3'-end 2'-deoxyribonucleotide-(2,3-dehydro-2,3-deoxyribose 5'-phosphate)-DNA + a 5'-end 5'-phospho-2'-deoxyribonucleoside-DNA + H(+)</text>
        <dbReference type="Rhea" id="RHEA:66592"/>
        <dbReference type="Rhea" id="RHEA-COMP:13180"/>
        <dbReference type="Rhea" id="RHEA-COMP:16897"/>
        <dbReference type="Rhea" id="RHEA-COMP:17067"/>
        <dbReference type="ChEBI" id="CHEBI:15378"/>
        <dbReference type="ChEBI" id="CHEBI:136412"/>
        <dbReference type="ChEBI" id="CHEBI:157695"/>
        <dbReference type="ChEBI" id="CHEBI:167181"/>
        <dbReference type="EC" id="4.2.99.18"/>
    </reaction>
</comment>
<evidence type="ECO:0000256" key="7">
    <source>
        <dbReference type="ARBA" id="ARBA00023295"/>
    </source>
</evidence>
<name>A0ABX9KDV3_9FUSO</name>
<keyword evidence="2 8" id="KW-0479">Metal-binding</keyword>
<comment type="function">
    <text evidence="8">DNA repair enzyme that has both DNA N-glycosylase activity and AP-lyase activity. The DNA N-glycosylase activity releases various damaged pyrimidines from DNA by cleaving the N-glycosidic bond, leaving an AP (apurinic/apyrimidinic) site. The AP-lyase activity cleaves the phosphodiester bond 3' to the AP site by a beta-elimination, leaving a 3'-terminal unsaturated sugar and a product with a terminal 5'-phosphate.</text>
</comment>
<feature type="binding site" evidence="8">
    <location>
        <position position="201"/>
    </location>
    <ligand>
        <name>[4Fe-4S] cluster</name>
        <dbReference type="ChEBI" id="CHEBI:49883"/>
    </ligand>
</feature>
<dbReference type="NCBIfam" id="TIGR01083">
    <property type="entry name" value="nth"/>
    <property type="match status" value="1"/>
</dbReference>
<dbReference type="InterPro" id="IPR011257">
    <property type="entry name" value="DNA_glycosylase"/>
</dbReference>
<keyword evidence="5 8" id="KW-0408">Iron</keyword>
<keyword evidence="1 8" id="KW-0004">4Fe-4S</keyword>
<dbReference type="SMART" id="SM00478">
    <property type="entry name" value="ENDO3c"/>
    <property type="match status" value="1"/>
</dbReference>
<dbReference type="GO" id="GO:0004519">
    <property type="term" value="F:endonuclease activity"/>
    <property type="evidence" value="ECO:0007669"/>
    <property type="project" value="UniProtKB-KW"/>
</dbReference>
<dbReference type="HAMAP" id="MF_00942">
    <property type="entry name" value="Nth"/>
    <property type="match status" value="1"/>
</dbReference>
<keyword evidence="4 8" id="KW-0378">Hydrolase</keyword>
<dbReference type="Gene3D" id="1.10.1670.10">
    <property type="entry name" value="Helix-hairpin-Helix base-excision DNA repair enzymes (C-terminal)"/>
    <property type="match status" value="1"/>
</dbReference>
<dbReference type="CDD" id="cd00056">
    <property type="entry name" value="ENDO3c"/>
    <property type="match status" value="1"/>
</dbReference>
<dbReference type="Pfam" id="PF00730">
    <property type="entry name" value="HhH-GPD"/>
    <property type="match status" value="1"/>
</dbReference>
<dbReference type="EMBL" id="QUAJ01000037">
    <property type="protein sequence ID" value="REI39626.1"/>
    <property type="molecule type" value="Genomic_DNA"/>
</dbReference>
<dbReference type="InterPro" id="IPR023170">
    <property type="entry name" value="HhH_base_excis_C"/>
</dbReference>
<proteinExistence type="inferred from homology"/>
<feature type="binding site" evidence="8">
    <location>
        <position position="198"/>
    </location>
    <ligand>
        <name>[4Fe-4S] cluster</name>
        <dbReference type="ChEBI" id="CHEBI:49883"/>
    </ligand>
</feature>
<sequence length="222" mass="25503">MTKKQKVKKIIAVLREKFGKPECALNYETPFELLVAVSLSAQCTDKRVNIVTEEMFRKKGINTPKQFAEMELEEIETLVRSTGFYKNKAKNIKKTSEILLEKYDGEVPQEMDKLVELAGVGRKTANVVRGQIWGLAEGITVDTHVKRLTNLIGLIKGDNPIIIERELMEMVPREYWIDISHYLILQGRDVCVARRPQCDRCEINIFCNFGRKKLKKEGKNNS</sequence>
<evidence type="ECO:0000256" key="3">
    <source>
        <dbReference type="ARBA" id="ARBA00022763"/>
    </source>
</evidence>
<dbReference type="InterPro" id="IPR005759">
    <property type="entry name" value="Nth"/>
</dbReference>
<feature type="domain" description="HhH-GPD" evidence="9">
    <location>
        <begin position="39"/>
        <end position="189"/>
    </location>
</feature>
<evidence type="ECO:0000256" key="8">
    <source>
        <dbReference type="HAMAP-Rule" id="MF_00942"/>
    </source>
</evidence>
<organism evidence="10 11">
    <name type="scientific">Psychrilyobacter piezotolerans</name>
    <dbReference type="NCBI Taxonomy" id="2293438"/>
    <lineage>
        <taxon>Bacteria</taxon>
        <taxon>Fusobacteriati</taxon>
        <taxon>Fusobacteriota</taxon>
        <taxon>Fusobacteriia</taxon>
        <taxon>Fusobacteriales</taxon>
        <taxon>Fusobacteriaceae</taxon>
        <taxon>Psychrilyobacter</taxon>
    </lineage>
</organism>
<comment type="similarity">
    <text evidence="8">Belongs to the Nth/MutY family.</text>
</comment>
<comment type="caution">
    <text evidence="10">The sequence shown here is derived from an EMBL/GenBank/DDBJ whole genome shotgun (WGS) entry which is preliminary data.</text>
</comment>
<dbReference type="SUPFAM" id="SSF48150">
    <property type="entry name" value="DNA-glycosylase"/>
    <property type="match status" value="1"/>
</dbReference>
<evidence type="ECO:0000259" key="9">
    <source>
        <dbReference type="SMART" id="SM00478"/>
    </source>
</evidence>
<keyword evidence="8" id="KW-0234">DNA repair</keyword>
<evidence type="ECO:0000256" key="5">
    <source>
        <dbReference type="ARBA" id="ARBA00023004"/>
    </source>
</evidence>
<accession>A0ABX9KDV3</accession>
<keyword evidence="3 8" id="KW-0227">DNA damage</keyword>
<dbReference type="PIRSF" id="PIRSF001435">
    <property type="entry name" value="Nth"/>
    <property type="match status" value="1"/>
</dbReference>
<keyword evidence="10" id="KW-0540">Nuclease</keyword>
<keyword evidence="8" id="KW-0238">DNA-binding</keyword>
<keyword evidence="10" id="KW-0255">Endonuclease</keyword>
<reference evidence="10 11" key="1">
    <citation type="submission" date="2018-08" db="EMBL/GenBank/DDBJ databases">
        <title>Draft genome sequence of Psychrilyobacter sp. strain SD5 isolated from Black Sea water.</title>
        <authorList>
            <person name="Yadav S."/>
            <person name="Villanueva L."/>
            <person name="Damste J.S.S."/>
        </authorList>
    </citation>
    <scope>NUCLEOTIDE SEQUENCE [LARGE SCALE GENOMIC DNA]</scope>
    <source>
        <strain evidence="10 11">SD5</strain>
    </source>
</reference>
<keyword evidence="8" id="KW-0456">Lyase</keyword>
<dbReference type="RefSeq" id="WP_114643513.1">
    <property type="nucleotide sequence ID" value="NZ_JAACIO010000035.1"/>
</dbReference>
<dbReference type="InterPro" id="IPR003265">
    <property type="entry name" value="HhH-GPD_domain"/>
</dbReference>
<keyword evidence="7 8" id="KW-0326">Glycosidase</keyword>
<gene>
    <name evidence="8 10" type="primary">nth</name>
    <name evidence="10" type="ORF">DYH56_14115</name>
</gene>
<dbReference type="PANTHER" id="PTHR10359:SF18">
    <property type="entry name" value="ENDONUCLEASE III"/>
    <property type="match status" value="1"/>
</dbReference>
<dbReference type="SMART" id="SM00525">
    <property type="entry name" value="FES"/>
    <property type="match status" value="1"/>
</dbReference>
<feature type="binding site" evidence="8">
    <location>
        <position position="191"/>
    </location>
    <ligand>
        <name>[4Fe-4S] cluster</name>
        <dbReference type="ChEBI" id="CHEBI:49883"/>
    </ligand>
</feature>
<keyword evidence="6 8" id="KW-0411">Iron-sulfur</keyword>
<evidence type="ECO:0000256" key="6">
    <source>
        <dbReference type="ARBA" id="ARBA00023014"/>
    </source>
</evidence>
<evidence type="ECO:0000256" key="4">
    <source>
        <dbReference type="ARBA" id="ARBA00022801"/>
    </source>
</evidence>
<dbReference type="Proteomes" id="UP000263486">
    <property type="component" value="Unassembled WGS sequence"/>
</dbReference>
<evidence type="ECO:0000256" key="1">
    <source>
        <dbReference type="ARBA" id="ARBA00022485"/>
    </source>
</evidence>
<dbReference type="InterPro" id="IPR003651">
    <property type="entry name" value="Endonuclease3_FeS-loop_motif"/>
</dbReference>
<dbReference type="PANTHER" id="PTHR10359">
    <property type="entry name" value="A/G-SPECIFIC ADENINE GLYCOSYLASE/ENDONUCLEASE III"/>
    <property type="match status" value="1"/>
</dbReference>